<feature type="transmembrane region" description="Helical" evidence="9">
    <location>
        <begin position="157"/>
        <end position="174"/>
    </location>
</feature>
<dbReference type="Pfam" id="PF24878">
    <property type="entry name" value="YkcB_C"/>
    <property type="match status" value="1"/>
</dbReference>
<proteinExistence type="predicted"/>
<gene>
    <name evidence="12" type="ORF">A5707_05895</name>
</gene>
<organism evidence="12 13">
    <name type="scientific">Mycobacterium kyorinense</name>
    <dbReference type="NCBI Taxonomy" id="487514"/>
    <lineage>
        <taxon>Bacteria</taxon>
        <taxon>Bacillati</taxon>
        <taxon>Actinomycetota</taxon>
        <taxon>Actinomycetes</taxon>
        <taxon>Mycobacteriales</taxon>
        <taxon>Mycobacteriaceae</taxon>
        <taxon>Mycobacterium</taxon>
    </lineage>
</organism>
<comment type="caution">
    <text evidence="12">The sequence shown here is derived from an EMBL/GenBank/DDBJ whole genome shotgun (WGS) entry which is preliminary data.</text>
</comment>
<evidence type="ECO:0000256" key="8">
    <source>
        <dbReference type="SAM" id="MobiDB-lite"/>
    </source>
</evidence>
<dbReference type="GO" id="GO:0009103">
    <property type="term" value="P:lipopolysaccharide biosynthetic process"/>
    <property type="evidence" value="ECO:0007669"/>
    <property type="project" value="UniProtKB-ARBA"/>
</dbReference>
<evidence type="ECO:0000256" key="5">
    <source>
        <dbReference type="ARBA" id="ARBA00022692"/>
    </source>
</evidence>
<keyword evidence="2" id="KW-1003">Cell membrane</keyword>
<evidence type="ECO:0000313" key="12">
    <source>
        <dbReference type="EMBL" id="OBI42707.1"/>
    </source>
</evidence>
<dbReference type="PANTHER" id="PTHR33908">
    <property type="entry name" value="MANNOSYLTRANSFERASE YKCB-RELATED"/>
    <property type="match status" value="1"/>
</dbReference>
<feature type="transmembrane region" description="Helical" evidence="9">
    <location>
        <begin position="130"/>
        <end position="150"/>
    </location>
</feature>
<dbReference type="Pfam" id="PF13231">
    <property type="entry name" value="PMT_2"/>
    <property type="match status" value="1"/>
</dbReference>
<keyword evidence="5 9" id="KW-0812">Transmembrane</keyword>
<evidence type="ECO:0000256" key="2">
    <source>
        <dbReference type="ARBA" id="ARBA00022475"/>
    </source>
</evidence>
<dbReference type="RefSeq" id="WP_065015742.1">
    <property type="nucleotide sequence ID" value="NZ_LZKJ01000165.1"/>
</dbReference>
<dbReference type="AlphaFoldDB" id="A0A1A2YZM6"/>
<dbReference type="GO" id="GO:0010041">
    <property type="term" value="P:response to iron(III) ion"/>
    <property type="evidence" value="ECO:0007669"/>
    <property type="project" value="TreeGrafter"/>
</dbReference>
<feature type="transmembrane region" description="Helical" evidence="9">
    <location>
        <begin position="225"/>
        <end position="247"/>
    </location>
</feature>
<dbReference type="GO" id="GO:0016763">
    <property type="term" value="F:pentosyltransferase activity"/>
    <property type="evidence" value="ECO:0007669"/>
    <property type="project" value="TreeGrafter"/>
</dbReference>
<dbReference type="GO" id="GO:0005886">
    <property type="term" value="C:plasma membrane"/>
    <property type="evidence" value="ECO:0007669"/>
    <property type="project" value="UniProtKB-SubCell"/>
</dbReference>
<keyword evidence="7 9" id="KW-0472">Membrane</keyword>
<evidence type="ECO:0000256" key="3">
    <source>
        <dbReference type="ARBA" id="ARBA00022676"/>
    </source>
</evidence>
<feature type="transmembrane region" description="Helical" evidence="9">
    <location>
        <begin position="316"/>
        <end position="334"/>
    </location>
</feature>
<evidence type="ECO:0000256" key="4">
    <source>
        <dbReference type="ARBA" id="ARBA00022679"/>
    </source>
</evidence>
<evidence type="ECO:0000256" key="1">
    <source>
        <dbReference type="ARBA" id="ARBA00004651"/>
    </source>
</evidence>
<feature type="transmembrane region" description="Helical" evidence="9">
    <location>
        <begin position="346"/>
        <end position="364"/>
    </location>
</feature>
<feature type="transmembrane region" description="Helical" evidence="9">
    <location>
        <begin position="24"/>
        <end position="42"/>
    </location>
</feature>
<feature type="region of interest" description="Disordered" evidence="8">
    <location>
        <begin position="486"/>
        <end position="512"/>
    </location>
</feature>
<name>A0A1A2YZM6_9MYCO</name>
<accession>A0A1A2YZM6</accession>
<sequence length="626" mass="65126">MTLVTEAAPQSTSVPISPAAQPGWARPALWALLAATAALYLWDLGSAGYANEFYAAAVQAGTQSWKALLFGSLDPGNAITVDKPPAAMWVMGLSGRLFGFNSWSMLAPEALMGVASVALLYGAVRRTSGVGAGLLAGATLALTPVAALMFRFNNPDALLVLLLVAAGYCIVRALEGSPNRWVALAGVALGFAFLTKLLQALLVAPALALVVLVAVCGSPWSRLRAVLIGALSMTATSGWFLALVGLWPKDSRPYIGGSTDNSLLQLALGYNGVGRVLGGDGNPVGGHGGGGPGGSPMFGGAAGATRMFGQSMGTEISWLLPAALIGWAAALWLVRNTPRTDRTRAGLLLWGGWLLVTGGVFSVMRGIMHPYYTVALAPAVAAVASIAVRELWQRRRSAAARATLAVMAAATGGWNFVLLNRTPEWMSWLRWLVLVGSVVVASVLVVGGRHLRRYTTTLAAAGLLFGLASTAAYTLETILAHHSGGVPVSGPARPDRDFGPPGSRHGRQSHPDDTALNAMLAATDNRWAAATVGSHAGGRLELRTGASVMAIGGFSGADNSPTLTQFQQYVGSHQVRYFIEDDNTPGPGGPRRHRDASSAAAQITAWVKSHYAPQKVGGSTVYDLAH</sequence>
<keyword evidence="6 9" id="KW-1133">Transmembrane helix</keyword>
<feature type="transmembrane region" description="Helical" evidence="9">
    <location>
        <begin position="425"/>
        <end position="446"/>
    </location>
</feature>
<dbReference type="OrthoDB" id="5241882at2"/>
<dbReference type="EMBL" id="LZKJ01000165">
    <property type="protein sequence ID" value="OBI42707.1"/>
    <property type="molecule type" value="Genomic_DNA"/>
</dbReference>
<keyword evidence="3" id="KW-0328">Glycosyltransferase</keyword>
<dbReference type="InterPro" id="IPR038731">
    <property type="entry name" value="RgtA/B/C-like"/>
</dbReference>
<dbReference type="Proteomes" id="UP000093592">
    <property type="component" value="Unassembled WGS sequence"/>
</dbReference>
<dbReference type="PANTHER" id="PTHR33908:SF3">
    <property type="entry name" value="UNDECAPRENYL PHOSPHATE-ALPHA-4-AMINO-4-DEOXY-L-ARABINOSE ARABINOSYL TRANSFERASE"/>
    <property type="match status" value="1"/>
</dbReference>
<feature type="transmembrane region" description="Helical" evidence="9">
    <location>
        <begin position="370"/>
        <end position="388"/>
    </location>
</feature>
<feature type="region of interest" description="Disordered" evidence="8">
    <location>
        <begin position="1"/>
        <end position="20"/>
    </location>
</feature>
<comment type="subcellular location">
    <subcellularLocation>
        <location evidence="1">Cell membrane</location>
        <topology evidence="1">Multi-pass membrane protein</topology>
    </subcellularLocation>
</comment>
<feature type="domain" description="Glycosyltransferase RgtA/B/C/D-like" evidence="10">
    <location>
        <begin position="82"/>
        <end position="229"/>
    </location>
</feature>
<evidence type="ECO:0000256" key="7">
    <source>
        <dbReference type="ARBA" id="ARBA00023136"/>
    </source>
</evidence>
<dbReference type="InterPro" id="IPR056785">
    <property type="entry name" value="YkcA/B-like_C"/>
</dbReference>
<feature type="transmembrane region" description="Helical" evidence="9">
    <location>
        <begin position="458"/>
        <end position="475"/>
    </location>
</feature>
<reference evidence="13" key="1">
    <citation type="submission" date="2016-06" db="EMBL/GenBank/DDBJ databases">
        <authorList>
            <person name="Sutton G."/>
            <person name="Brinkac L."/>
            <person name="Sanka R."/>
            <person name="Adams M."/>
            <person name="Lau E."/>
            <person name="Sam S."/>
            <person name="Sreng N."/>
            <person name="Him V."/>
            <person name="Kerleguer A."/>
            <person name="Cheng S."/>
        </authorList>
    </citation>
    <scope>NUCLEOTIDE SEQUENCE [LARGE SCALE GENOMIC DNA]</scope>
    <source>
        <strain evidence="13">E861</strain>
    </source>
</reference>
<keyword evidence="4 12" id="KW-0808">Transferase</keyword>
<protein>
    <submittedName>
        <fullName evidence="12">Glycosyl transferase</fullName>
    </submittedName>
</protein>
<evidence type="ECO:0000259" key="10">
    <source>
        <dbReference type="Pfam" id="PF13231"/>
    </source>
</evidence>
<evidence type="ECO:0000256" key="9">
    <source>
        <dbReference type="SAM" id="Phobius"/>
    </source>
</evidence>
<evidence type="ECO:0000259" key="11">
    <source>
        <dbReference type="Pfam" id="PF24878"/>
    </source>
</evidence>
<feature type="transmembrane region" description="Helical" evidence="9">
    <location>
        <begin position="180"/>
        <end position="213"/>
    </location>
</feature>
<evidence type="ECO:0000256" key="6">
    <source>
        <dbReference type="ARBA" id="ARBA00022989"/>
    </source>
</evidence>
<dbReference type="InterPro" id="IPR050297">
    <property type="entry name" value="LipidA_mod_glycosyltrf_83"/>
</dbReference>
<feature type="domain" description="Putative mannosyltransferase YkcA/B-like C-terminal" evidence="11">
    <location>
        <begin position="522"/>
        <end position="610"/>
    </location>
</feature>
<evidence type="ECO:0000313" key="13">
    <source>
        <dbReference type="Proteomes" id="UP000093592"/>
    </source>
</evidence>
<feature type="transmembrane region" description="Helical" evidence="9">
    <location>
        <begin position="106"/>
        <end position="124"/>
    </location>
</feature>
<feature type="transmembrane region" description="Helical" evidence="9">
    <location>
        <begin position="400"/>
        <end position="419"/>
    </location>
</feature>